<dbReference type="Proteomes" id="UP000532010">
    <property type="component" value="Unassembled WGS sequence"/>
</dbReference>
<dbReference type="AlphaFoldDB" id="A0A7W4YXJ8"/>
<dbReference type="RefSeq" id="WP_183452839.1">
    <property type="nucleotide sequence ID" value="NZ_JACHWB010000005.1"/>
</dbReference>
<comment type="caution">
    <text evidence="1">The sequence shown here is derived from an EMBL/GenBank/DDBJ whole genome shotgun (WGS) entry which is preliminary data.</text>
</comment>
<proteinExistence type="predicted"/>
<reference evidence="1 2" key="1">
    <citation type="submission" date="2020-08" db="EMBL/GenBank/DDBJ databases">
        <title>The Agave Microbiome: Exploring the role of microbial communities in plant adaptations to desert environments.</title>
        <authorList>
            <person name="Partida-Martinez L.P."/>
        </authorList>
    </citation>
    <scope>NUCLEOTIDE SEQUENCE [LARGE SCALE GENOMIC DNA]</scope>
    <source>
        <strain evidence="1 2">AT3.9</strain>
    </source>
</reference>
<evidence type="ECO:0000313" key="1">
    <source>
        <dbReference type="EMBL" id="MBB3020647.1"/>
    </source>
</evidence>
<accession>A0A7W4YXJ8</accession>
<keyword evidence="2" id="KW-1185">Reference proteome</keyword>
<gene>
    <name evidence="1" type="ORF">FHR70_003733</name>
</gene>
<sequence>MNPRSEIAKLDRKIAKTGQTVTLRRGTAAAPVATATVKAHVRGFKPDELIGGIDQNDSKAILSPSGLAGWPGGTPIKGDWITIDGRVRSIVAAEPVKMNDVLVRFELQVKG</sequence>
<evidence type="ECO:0000313" key="2">
    <source>
        <dbReference type="Proteomes" id="UP000532010"/>
    </source>
</evidence>
<protein>
    <submittedName>
        <fullName evidence="1">Uncharacterized protein</fullName>
    </submittedName>
</protein>
<organism evidence="1 2">
    <name type="scientific">Microvirga lupini</name>
    <dbReference type="NCBI Taxonomy" id="420324"/>
    <lineage>
        <taxon>Bacteria</taxon>
        <taxon>Pseudomonadati</taxon>
        <taxon>Pseudomonadota</taxon>
        <taxon>Alphaproteobacteria</taxon>
        <taxon>Hyphomicrobiales</taxon>
        <taxon>Methylobacteriaceae</taxon>
        <taxon>Microvirga</taxon>
    </lineage>
</organism>
<name>A0A7W4YXJ8_9HYPH</name>
<dbReference type="EMBL" id="JACHWB010000005">
    <property type="protein sequence ID" value="MBB3020647.1"/>
    <property type="molecule type" value="Genomic_DNA"/>
</dbReference>